<dbReference type="Proteomes" id="UP000225706">
    <property type="component" value="Unassembled WGS sequence"/>
</dbReference>
<dbReference type="Gene3D" id="1.10.720.30">
    <property type="entry name" value="SAP domain"/>
    <property type="match status" value="1"/>
</dbReference>
<keyword evidence="5" id="KW-1185">Reference proteome</keyword>
<name>A0A2B4SDN3_STYPI</name>
<dbReference type="SMART" id="SM00513">
    <property type="entry name" value="SAP"/>
    <property type="match status" value="1"/>
</dbReference>
<dbReference type="PROSITE" id="PS50800">
    <property type="entry name" value="SAP"/>
    <property type="match status" value="1"/>
</dbReference>
<evidence type="ECO:0000256" key="2">
    <source>
        <dbReference type="SAM" id="MobiDB-lite"/>
    </source>
</evidence>
<dbReference type="Pfam" id="PF02037">
    <property type="entry name" value="SAP"/>
    <property type="match status" value="1"/>
</dbReference>
<protein>
    <recommendedName>
        <fullName evidence="3">SAP domain-containing protein</fullName>
    </recommendedName>
</protein>
<dbReference type="InterPro" id="IPR036361">
    <property type="entry name" value="SAP_dom_sf"/>
</dbReference>
<evidence type="ECO:0000256" key="1">
    <source>
        <dbReference type="SAM" id="Coils"/>
    </source>
</evidence>
<organism evidence="4 5">
    <name type="scientific">Stylophora pistillata</name>
    <name type="common">Smooth cauliflower coral</name>
    <dbReference type="NCBI Taxonomy" id="50429"/>
    <lineage>
        <taxon>Eukaryota</taxon>
        <taxon>Metazoa</taxon>
        <taxon>Cnidaria</taxon>
        <taxon>Anthozoa</taxon>
        <taxon>Hexacorallia</taxon>
        <taxon>Scleractinia</taxon>
        <taxon>Astrocoeniina</taxon>
        <taxon>Pocilloporidae</taxon>
        <taxon>Stylophora</taxon>
    </lineage>
</organism>
<evidence type="ECO:0000259" key="3">
    <source>
        <dbReference type="PROSITE" id="PS50800"/>
    </source>
</evidence>
<dbReference type="InterPro" id="IPR003034">
    <property type="entry name" value="SAP_dom"/>
</dbReference>
<dbReference type="OrthoDB" id="5988820at2759"/>
<sequence>MASKCGEEEEESRVDKLCSKSRKCSKSNYHSGRCDSKRAVVSPFWNRSPIQVGNAIKREARDAAEAITNDCDRKKIRVEEREASVNARESELVEKERKIHEVEERANATRLESEELERRKEAIEEELRELEGRGRFLQGVFGKAMKEYGTSEEALKQAVSIKCQAFLSRKKFQLICKTQSSVFNAEEDVWLPRNVKCAGVNVTIPRIASDEKVDKFVKSLDIGHVCEIPNYSGVSTTVTGLVFMIIDLHLRLPYLRNQLIWFNENTNHFIVQFSDDGAPETSYLITLEFQPSADQSWQSWANSEFNQAATYPSPYASVHKGSLGTMGACIGHSFSDTWKPPSMEKRKADLLKLNQYRDSLSKSLSQAKKHEKELSFMAENGIRSVVYPRIGEFADRQRPEPVHTEINAWQHLLNVIYREALQRDLIEDFLEVLSSPLHVQGSPRERKTASSILSSYPEDAGDRVRQSELVREQHKVFQQAIGSTAASGSVRGNSDRKGCQLAFLSRKIREHYNDKDKRSNKIATRLIGEQAVSLARYSFRLIDALCMNDESGPQRLKRLALGKAAQYLRDSGMLFSKVEANAVGMNQLKHSCTMYFNLISLFFPDAVNLTVWTIGYAIPYHAELLYRQQKVGYGIISLQAKESKHSGVKQDLNLTNRSRSTSNVDVVLLESHQKVAHSSREQLARPSSKINPQMMNVKELKEELRVRGASLTGDKAHLIRRLEGLLAAEVS</sequence>
<evidence type="ECO:0000313" key="5">
    <source>
        <dbReference type="Proteomes" id="UP000225706"/>
    </source>
</evidence>
<proteinExistence type="predicted"/>
<feature type="domain" description="SAP" evidence="3">
    <location>
        <begin position="692"/>
        <end position="726"/>
    </location>
</feature>
<feature type="coiled-coil region" evidence="1">
    <location>
        <begin position="85"/>
        <end position="133"/>
    </location>
</feature>
<gene>
    <name evidence="4" type="ORF">AWC38_SpisGene8401</name>
</gene>
<feature type="region of interest" description="Disordered" evidence="2">
    <location>
        <begin position="440"/>
        <end position="460"/>
    </location>
</feature>
<keyword evidence="1" id="KW-0175">Coiled coil</keyword>
<reference evidence="5" key="1">
    <citation type="journal article" date="2017" name="bioRxiv">
        <title>Comparative analysis of the genomes of Stylophora pistillata and Acropora digitifera provides evidence for extensive differences between species of corals.</title>
        <authorList>
            <person name="Voolstra C.R."/>
            <person name="Li Y."/>
            <person name="Liew Y.J."/>
            <person name="Baumgarten S."/>
            <person name="Zoccola D."/>
            <person name="Flot J.-F."/>
            <person name="Tambutte S."/>
            <person name="Allemand D."/>
            <person name="Aranda M."/>
        </authorList>
    </citation>
    <scope>NUCLEOTIDE SEQUENCE [LARGE SCALE GENOMIC DNA]</scope>
</reference>
<comment type="caution">
    <text evidence="4">The sequence shown here is derived from an EMBL/GenBank/DDBJ whole genome shotgun (WGS) entry which is preliminary data.</text>
</comment>
<accession>A0A2B4SDN3</accession>
<dbReference type="EMBL" id="LSMT01000115">
    <property type="protein sequence ID" value="PFX26930.1"/>
    <property type="molecule type" value="Genomic_DNA"/>
</dbReference>
<dbReference type="AlphaFoldDB" id="A0A2B4SDN3"/>
<evidence type="ECO:0000313" key="4">
    <source>
        <dbReference type="EMBL" id="PFX26930.1"/>
    </source>
</evidence>
<dbReference type="SUPFAM" id="SSF68906">
    <property type="entry name" value="SAP domain"/>
    <property type="match status" value="1"/>
</dbReference>